<name>A0A3G5A3W9_9VIRU</name>
<organism evidence="1">
    <name type="scientific">Gaeavirus sp</name>
    <dbReference type="NCBI Taxonomy" id="2487767"/>
    <lineage>
        <taxon>Viruses</taxon>
        <taxon>Varidnaviria</taxon>
        <taxon>Bamfordvirae</taxon>
        <taxon>Nucleocytoviricota</taxon>
        <taxon>Megaviricetes</taxon>
        <taxon>Imitervirales</taxon>
        <taxon>Mimiviridae</taxon>
        <taxon>Klosneuvirinae</taxon>
    </lineage>
</organism>
<protein>
    <submittedName>
        <fullName evidence="1">Uncharacterized protein</fullName>
    </submittedName>
</protein>
<dbReference type="EMBL" id="MK072211">
    <property type="protein sequence ID" value="AYV80159.1"/>
    <property type="molecule type" value="Genomic_DNA"/>
</dbReference>
<accession>A0A3G5A3W9</accession>
<reference evidence="1" key="1">
    <citation type="submission" date="2018-10" db="EMBL/GenBank/DDBJ databases">
        <title>Hidden diversity of soil giant viruses.</title>
        <authorList>
            <person name="Schulz F."/>
            <person name="Alteio L."/>
            <person name="Goudeau D."/>
            <person name="Ryan E.M."/>
            <person name="Malmstrom R.R."/>
            <person name="Blanchard J."/>
            <person name="Woyke T."/>
        </authorList>
    </citation>
    <scope>NUCLEOTIDE SEQUENCE</scope>
    <source>
        <strain evidence="1">GAV1</strain>
    </source>
</reference>
<gene>
    <name evidence="1" type="ORF">Gaeavirus13_1</name>
</gene>
<sequence length="134" mass="15523">MTCGRLVVLASLDDVFRNLEILSNVEIGDKLVHDDRFLHKDASYLQAITRTFMKMSRWKTVQFIKNVVDNANKYLLILSKSTDDASTMNHLRLITDLKHSIVGLTKMKQTYSADKEIHIEIDIVIRDINKLFEK</sequence>
<proteinExistence type="predicted"/>
<evidence type="ECO:0000313" key="1">
    <source>
        <dbReference type="EMBL" id="AYV80159.1"/>
    </source>
</evidence>